<feature type="region of interest" description="Disordered" evidence="2">
    <location>
        <begin position="1"/>
        <end position="45"/>
    </location>
</feature>
<feature type="compositionally biased region" description="Polar residues" evidence="2">
    <location>
        <begin position="22"/>
        <end position="38"/>
    </location>
</feature>
<name>A0ABQ7SX04_PHRPL</name>
<accession>A0ABQ7SX04</accession>
<evidence type="ECO:0000313" key="4">
    <source>
        <dbReference type="Proteomes" id="UP000826234"/>
    </source>
</evidence>
<dbReference type="InterPro" id="IPR054148">
    <property type="entry name" value="ASNSD1-SEP"/>
</dbReference>
<sequence length="123" mass="14044">MGRGAAGSHAAKQESPGVTLAVGQQDQRDLNQMSSQTPPREERDGVKLCDKEELNRKIKEQKIIVDELSNLKKNRKVYKLQRNSNILFLVDRTQTLSECKNILDELKKAHQEMENSEKAKIKK</sequence>
<dbReference type="EMBL" id="JAIPUX010003289">
    <property type="protein sequence ID" value="KAH0621578.1"/>
    <property type="molecule type" value="Genomic_DNA"/>
</dbReference>
<dbReference type="SUPFAM" id="SSF46579">
    <property type="entry name" value="Prefoldin"/>
    <property type="match status" value="1"/>
</dbReference>
<keyword evidence="4" id="KW-1185">Reference proteome</keyword>
<gene>
    <name evidence="3" type="ORF">JD844_023039</name>
</gene>
<dbReference type="Proteomes" id="UP000826234">
    <property type="component" value="Unassembled WGS sequence"/>
</dbReference>
<evidence type="ECO:0000313" key="3">
    <source>
        <dbReference type="EMBL" id="KAH0621578.1"/>
    </source>
</evidence>
<dbReference type="CDD" id="cd23166">
    <property type="entry name" value="ASDURF"/>
    <property type="match status" value="1"/>
</dbReference>
<dbReference type="Pfam" id="PF21975">
    <property type="entry name" value="ASNSD1-SEP"/>
    <property type="match status" value="1"/>
</dbReference>
<keyword evidence="1" id="KW-0175">Coiled coil</keyword>
<evidence type="ECO:0000256" key="1">
    <source>
        <dbReference type="SAM" id="Coils"/>
    </source>
</evidence>
<feature type="coiled-coil region" evidence="1">
    <location>
        <begin position="96"/>
        <end position="123"/>
    </location>
</feature>
<evidence type="ECO:0000256" key="2">
    <source>
        <dbReference type="SAM" id="MobiDB-lite"/>
    </source>
</evidence>
<reference evidence="3 4" key="1">
    <citation type="journal article" date="2022" name="Gigascience">
        <title>A chromosome-level genome assembly and annotation of the desert horned lizard, Phrynosoma platyrhinos, provides insight into chromosomal rearrangements among reptiles.</title>
        <authorList>
            <person name="Koochekian N."/>
            <person name="Ascanio A."/>
            <person name="Farleigh K."/>
            <person name="Card D.C."/>
            <person name="Schield D.R."/>
            <person name="Castoe T.A."/>
            <person name="Jezkova T."/>
        </authorList>
    </citation>
    <scope>NUCLEOTIDE SEQUENCE [LARGE SCALE GENOMIC DNA]</scope>
    <source>
        <strain evidence="3">NK-2021</strain>
    </source>
</reference>
<organism evidence="3 4">
    <name type="scientific">Phrynosoma platyrhinos</name>
    <name type="common">Desert horned lizard</name>
    <dbReference type="NCBI Taxonomy" id="52577"/>
    <lineage>
        <taxon>Eukaryota</taxon>
        <taxon>Metazoa</taxon>
        <taxon>Chordata</taxon>
        <taxon>Craniata</taxon>
        <taxon>Vertebrata</taxon>
        <taxon>Euteleostomi</taxon>
        <taxon>Lepidosauria</taxon>
        <taxon>Squamata</taxon>
        <taxon>Bifurcata</taxon>
        <taxon>Unidentata</taxon>
        <taxon>Episquamata</taxon>
        <taxon>Toxicofera</taxon>
        <taxon>Iguania</taxon>
        <taxon>Phrynosomatidae</taxon>
        <taxon>Phrynosomatinae</taxon>
        <taxon>Phrynosoma</taxon>
    </lineage>
</organism>
<comment type="caution">
    <text evidence="3">The sequence shown here is derived from an EMBL/GenBank/DDBJ whole genome shotgun (WGS) entry which is preliminary data.</text>
</comment>
<protein>
    <recommendedName>
        <fullName evidence="5">ASNSD1 upstream reading frame</fullName>
    </recommendedName>
</protein>
<evidence type="ECO:0008006" key="5">
    <source>
        <dbReference type="Google" id="ProtNLM"/>
    </source>
</evidence>
<proteinExistence type="predicted"/>